<proteinExistence type="predicted"/>
<keyword evidence="1" id="KW-0732">Signal</keyword>
<protein>
    <submittedName>
        <fullName evidence="2">Uncharacterized protein</fullName>
    </submittedName>
</protein>
<feature type="chain" id="PRO_5043966410" evidence="1">
    <location>
        <begin position="23"/>
        <end position="59"/>
    </location>
</feature>
<gene>
    <name evidence="2" type="ORF">SLEP1_g18386</name>
</gene>
<evidence type="ECO:0000256" key="1">
    <source>
        <dbReference type="SAM" id="SignalP"/>
    </source>
</evidence>
<dbReference type="Proteomes" id="UP001054252">
    <property type="component" value="Unassembled WGS sequence"/>
</dbReference>
<keyword evidence="3" id="KW-1185">Reference proteome</keyword>
<accession>A0AAV5J650</accession>
<reference evidence="2 3" key="1">
    <citation type="journal article" date="2021" name="Commun. Biol.">
        <title>The genome of Shorea leprosula (Dipterocarpaceae) highlights the ecological relevance of drought in aseasonal tropical rainforests.</title>
        <authorList>
            <person name="Ng K.K.S."/>
            <person name="Kobayashi M.J."/>
            <person name="Fawcett J.A."/>
            <person name="Hatakeyama M."/>
            <person name="Paape T."/>
            <person name="Ng C.H."/>
            <person name="Ang C.C."/>
            <person name="Tnah L.H."/>
            <person name="Lee C.T."/>
            <person name="Nishiyama T."/>
            <person name="Sese J."/>
            <person name="O'Brien M.J."/>
            <person name="Copetti D."/>
            <person name="Mohd Noor M.I."/>
            <person name="Ong R.C."/>
            <person name="Putra M."/>
            <person name="Sireger I.Z."/>
            <person name="Indrioko S."/>
            <person name="Kosugi Y."/>
            <person name="Izuno A."/>
            <person name="Isagi Y."/>
            <person name="Lee S.L."/>
            <person name="Shimizu K.K."/>
        </authorList>
    </citation>
    <scope>NUCLEOTIDE SEQUENCE [LARGE SCALE GENOMIC DNA]</scope>
    <source>
        <strain evidence="2">214</strain>
    </source>
</reference>
<sequence length="59" mass="6633">MRRLSRFWMIDLLALNMEVSDAICSILTFASCSTSAAKWTVGGNMGWATIVKYTLWAQD</sequence>
<dbReference type="EMBL" id="BPVZ01000025">
    <property type="protein sequence ID" value="GKV06492.1"/>
    <property type="molecule type" value="Genomic_DNA"/>
</dbReference>
<organism evidence="2 3">
    <name type="scientific">Rubroshorea leprosula</name>
    <dbReference type="NCBI Taxonomy" id="152421"/>
    <lineage>
        <taxon>Eukaryota</taxon>
        <taxon>Viridiplantae</taxon>
        <taxon>Streptophyta</taxon>
        <taxon>Embryophyta</taxon>
        <taxon>Tracheophyta</taxon>
        <taxon>Spermatophyta</taxon>
        <taxon>Magnoliopsida</taxon>
        <taxon>eudicotyledons</taxon>
        <taxon>Gunneridae</taxon>
        <taxon>Pentapetalae</taxon>
        <taxon>rosids</taxon>
        <taxon>malvids</taxon>
        <taxon>Malvales</taxon>
        <taxon>Dipterocarpaceae</taxon>
        <taxon>Rubroshorea</taxon>
    </lineage>
</organism>
<comment type="caution">
    <text evidence="2">The sequence shown here is derived from an EMBL/GenBank/DDBJ whole genome shotgun (WGS) entry which is preliminary data.</text>
</comment>
<dbReference type="PROSITE" id="PS51257">
    <property type="entry name" value="PROKAR_LIPOPROTEIN"/>
    <property type="match status" value="1"/>
</dbReference>
<feature type="signal peptide" evidence="1">
    <location>
        <begin position="1"/>
        <end position="22"/>
    </location>
</feature>
<evidence type="ECO:0000313" key="2">
    <source>
        <dbReference type="EMBL" id="GKV06492.1"/>
    </source>
</evidence>
<name>A0AAV5J650_9ROSI</name>
<dbReference type="AlphaFoldDB" id="A0AAV5J650"/>
<evidence type="ECO:0000313" key="3">
    <source>
        <dbReference type="Proteomes" id="UP001054252"/>
    </source>
</evidence>